<protein>
    <submittedName>
        <fullName evidence="1">Uncharacterized protein</fullName>
    </submittedName>
</protein>
<evidence type="ECO:0000313" key="1">
    <source>
        <dbReference type="EMBL" id="RYR72073.1"/>
    </source>
</evidence>
<evidence type="ECO:0000313" key="2">
    <source>
        <dbReference type="Proteomes" id="UP000289738"/>
    </source>
</evidence>
<accession>A0A445E9R8</accession>
<gene>
    <name evidence="1" type="ORF">Ahy_A02g006269</name>
</gene>
<organism evidence="1 2">
    <name type="scientific">Arachis hypogaea</name>
    <name type="common">Peanut</name>
    <dbReference type="NCBI Taxonomy" id="3818"/>
    <lineage>
        <taxon>Eukaryota</taxon>
        <taxon>Viridiplantae</taxon>
        <taxon>Streptophyta</taxon>
        <taxon>Embryophyta</taxon>
        <taxon>Tracheophyta</taxon>
        <taxon>Spermatophyta</taxon>
        <taxon>Magnoliopsida</taxon>
        <taxon>eudicotyledons</taxon>
        <taxon>Gunneridae</taxon>
        <taxon>Pentapetalae</taxon>
        <taxon>rosids</taxon>
        <taxon>fabids</taxon>
        <taxon>Fabales</taxon>
        <taxon>Fabaceae</taxon>
        <taxon>Papilionoideae</taxon>
        <taxon>50 kb inversion clade</taxon>
        <taxon>dalbergioids sensu lato</taxon>
        <taxon>Dalbergieae</taxon>
        <taxon>Pterocarpus clade</taxon>
        <taxon>Arachis</taxon>
    </lineage>
</organism>
<sequence>MCFDLLCSFDHLLVELRSSTSLFVELRSSLLAFITTSHCSIITARVFGEILAAFLSALVGSEVAYSAAQATVAILSEAYKITKNHRSFPRNTSLQGENVIGKGKAKRRSNKMNYRNSSFFINKLPKDFTTHVLNCGLHHAGATLHNNHNCNLKHWCGQFQLVPLSTLILPDKRPADTSITILPLMSLILMEITLPLKFSHQSEIAKY</sequence>
<proteinExistence type="predicted"/>
<comment type="caution">
    <text evidence="1">The sequence shown here is derived from an EMBL/GenBank/DDBJ whole genome shotgun (WGS) entry which is preliminary data.</text>
</comment>
<keyword evidence="2" id="KW-1185">Reference proteome</keyword>
<name>A0A445E9R8_ARAHY</name>
<dbReference type="Proteomes" id="UP000289738">
    <property type="component" value="Chromosome A02"/>
</dbReference>
<dbReference type="EMBL" id="SDMP01000002">
    <property type="protein sequence ID" value="RYR72073.1"/>
    <property type="molecule type" value="Genomic_DNA"/>
</dbReference>
<dbReference type="AlphaFoldDB" id="A0A445E9R8"/>
<reference evidence="1 2" key="1">
    <citation type="submission" date="2019-01" db="EMBL/GenBank/DDBJ databases">
        <title>Sequencing of cultivated peanut Arachis hypogaea provides insights into genome evolution and oil improvement.</title>
        <authorList>
            <person name="Chen X."/>
        </authorList>
    </citation>
    <scope>NUCLEOTIDE SEQUENCE [LARGE SCALE GENOMIC DNA]</scope>
    <source>
        <strain evidence="2">cv. Fuhuasheng</strain>
        <tissue evidence="1">Leaves</tissue>
    </source>
</reference>